<dbReference type="SUPFAM" id="SSF90123">
    <property type="entry name" value="ABC transporter transmembrane region"/>
    <property type="match status" value="1"/>
</dbReference>
<feature type="transmembrane region" description="Helical" evidence="7">
    <location>
        <begin position="32"/>
        <end position="54"/>
    </location>
</feature>
<dbReference type="AlphaFoldDB" id="A0A939QFF9"/>
<accession>A0A939QFF9</accession>
<keyword evidence="5 7" id="KW-1133">Transmembrane helix</keyword>
<evidence type="ECO:0000313" key="10">
    <source>
        <dbReference type="EMBL" id="MBO2989183.1"/>
    </source>
</evidence>
<gene>
    <name evidence="10" type="ORF">J4H85_04120</name>
</gene>
<dbReference type="InterPro" id="IPR027417">
    <property type="entry name" value="P-loop_NTPase"/>
</dbReference>
<dbReference type="Gene3D" id="1.20.1560.10">
    <property type="entry name" value="ABC transporter type 1, transmembrane domain"/>
    <property type="match status" value="1"/>
</dbReference>
<keyword evidence="3" id="KW-0547">Nucleotide-binding</keyword>
<dbReference type="Pfam" id="PF00664">
    <property type="entry name" value="ABC_membrane"/>
    <property type="match status" value="1"/>
</dbReference>
<dbReference type="RefSeq" id="WP_208237061.1">
    <property type="nucleotide sequence ID" value="NZ_BAAAQU010000001.1"/>
</dbReference>
<dbReference type="InterPro" id="IPR011527">
    <property type="entry name" value="ABC1_TM_dom"/>
</dbReference>
<evidence type="ECO:0000256" key="6">
    <source>
        <dbReference type="ARBA" id="ARBA00023136"/>
    </source>
</evidence>
<sequence>MSTTAPVTSRRTLTAWLFSHTRSLLPMLGASAIARIVGNLLNVAILVVAAQALLDVASGVPVSLMTLALIVVALAAVKAALRYLEQFTGHWVAFTALQRLRVLFFERLVPQAPAATSGRASAELTERATRDIDRIEVFFAHTFPPVIASVAVPAITLVWLGVSGDPLLAGIIAVFLALALLLPFVSAGATWRASRGIAADRGRVATHVADDVQGVREVLAFEAERSRLASLGDADASLAAAQRGLARVVGARIAIEQALRAACLVLLLLSGRPVADIVLAVAVLFGLWFKNAGTDDFATGLDAAFAACDRVRSVIEAPPAVADTGALEVPGSGGPEIEFAGVSFAYPGTGSSALADISTRFAAGEWHAIVGVSGSGKSTVAALLTRSWDPDAGEISVAGVPVPELSLDALRRTVALVDQRPTLFPGSLASNLRLARPDATDAALEAALHDVCLGADSLPEGLDTEVGERGTTLSGGQLQRVALARALVSEPRILILDEALSQLDADTARSVRSRIAERFRLDDGGTAAGPTVIEITHRADEVAADGRVSVIDRGALVESGVAGDLLDRHGPFSRLALRDA</sequence>
<proteinExistence type="predicted"/>
<evidence type="ECO:0000313" key="11">
    <source>
        <dbReference type="Proteomes" id="UP000668403"/>
    </source>
</evidence>
<keyword evidence="4 10" id="KW-0067">ATP-binding</keyword>
<dbReference type="GO" id="GO:0140359">
    <property type="term" value="F:ABC-type transporter activity"/>
    <property type="evidence" value="ECO:0007669"/>
    <property type="project" value="InterPro"/>
</dbReference>
<dbReference type="PANTHER" id="PTHR24221:SF654">
    <property type="entry name" value="ATP-BINDING CASSETTE SUB-FAMILY B MEMBER 6"/>
    <property type="match status" value="1"/>
</dbReference>
<comment type="subcellular location">
    <subcellularLocation>
        <location evidence="1">Cell membrane</location>
        <topology evidence="1">Multi-pass membrane protein</topology>
    </subcellularLocation>
</comment>
<feature type="domain" description="ABC transporter" evidence="8">
    <location>
        <begin position="337"/>
        <end position="578"/>
    </location>
</feature>
<feature type="transmembrane region" description="Helical" evidence="7">
    <location>
        <begin position="60"/>
        <end position="81"/>
    </location>
</feature>
<keyword evidence="11" id="KW-1185">Reference proteome</keyword>
<organism evidence="10 11">
    <name type="scientific">Leucobacter tardus</name>
    <dbReference type="NCBI Taxonomy" id="501483"/>
    <lineage>
        <taxon>Bacteria</taxon>
        <taxon>Bacillati</taxon>
        <taxon>Actinomycetota</taxon>
        <taxon>Actinomycetes</taxon>
        <taxon>Micrococcales</taxon>
        <taxon>Microbacteriaceae</taxon>
        <taxon>Leucobacter</taxon>
    </lineage>
</organism>
<dbReference type="InterPro" id="IPR003439">
    <property type="entry name" value="ABC_transporter-like_ATP-bd"/>
</dbReference>
<dbReference type="InterPro" id="IPR003593">
    <property type="entry name" value="AAA+_ATPase"/>
</dbReference>
<evidence type="ECO:0000259" key="8">
    <source>
        <dbReference type="PROSITE" id="PS50893"/>
    </source>
</evidence>
<dbReference type="InterPro" id="IPR039421">
    <property type="entry name" value="Type_1_exporter"/>
</dbReference>
<dbReference type="EMBL" id="JAGFBF010000001">
    <property type="protein sequence ID" value="MBO2989183.1"/>
    <property type="molecule type" value="Genomic_DNA"/>
</dbReference>
<dbReference type="GO" id="GO:0034040">
    <property type="term" value="F:ATPase-coupled lipid transmembrane transporter activity"/>
    <property type="evidence" value="ECO:0007669"/>
    <property type="project" value="TreeGrafter"/>
</dbReference>
<dbReference type="SUPFAM" id="SSF52540">
    <property type="entry name" value="P-loop containing nucleoside triphosphate hydrolases"/>
    <property type="match status" value="1"/>
</dbReference>
<protein>
    <submittedName>
        <fullName evidence="10">ABC transporter ATP-binding protein</fullName>
    </submittedName>
</protein>
<dbReference type="PROSITE" id="PS00211">
    <property type="entry name" value="ABC_TRANSPORTER_1"/>
    <property type="match status" value="1"/>
</dbReference>
<evidence type="ECO:0000256" key="2">
    <source>
        <dbReference type="ARBA" id="ARBA00022692"/>
    </source>
</evidence>
<dbReference type="InterPro" id="IPR036640">
    <property type="entry name" value="ABC1_TM_sf"/>
</dbReference>
<reference evidence="10" key="1">
    <citation type="submission" date="2021-03" db="EMBL/GenBank/DDBJ databases">
        <title>Leucobacter chromiisoli sp. nov., isolated from chromium-containing soil of chemical plant.</title>
        <authorList>
            <person name="Xu Z."/>
        </authorList>
    </citation>
    <scope>NUCLEOTIDE SEQUENCE</scope>
    <source>
        <strain evidence="10">K 70/01</strain>
    </source>
</reference>
<evidence type="ECO:0000256" key="4">
    <source>
        <dbReference type="ARBA" id="ARBA00022840"/>
    </source>
</evidence>
<feature type="transmembrane region" description="Helical" evidence="7">
    <location>
        <begin position="261"/>
        <end position="289"/>
    </location>
</feature>
<evidence type="ECO:0000256" key="1">
    <source>
        <dbReference type="ARBA" id="ARBA00004651"/>
    </source>
</evidence>
<comment type="caution">
    <text evidence="10">The sequence shown here is derived from an EMBL/GenBank/DDBJ whole genome shotgun (WGS) entry which is preliminary data.</text>
</comment>
<name>A0A939QFF9_9MICO</name>
<dbReference type="PROSITE" id="PS50893">
    <property type="entry name" value="ABC_TRANSPORTER_2"/>
    <property type="match status" value="1"/>
</dbReference>
<dbReference type="Pfam" id="PF00005">
    <property type="entry name" value="ABC_tran"/>
    <property type="match status" value="1"/>
</dbReference>
<dbReference type="GO" id="GO:0005886">
    <property type="term" value="C:plasma membrane"/>
    <property type="evidence" value="ECO:0007669"/>
    <property type="project" value="UniProtKB-SubCell"/>
</dbReference>
<dbReference type="InterPro" id="IPR017871">
    <property type="entry name" value="ABC_transporter-like_CS"/>
</dbReference>
<feature type="domain" description="ABC transmembrane type-1" evidence="9">
    <location>
        <begin position="30"/>
        <end position="271"/>
    </location>
</feature>
<dbReference type="PANTHER" id="PTHR24221">
    <property type="entry name" value="ATP-BINDING CASSETTE SUB-FAMILY B"/>
    <property type="match status" value="1"/>
</dbReference>
<evidence type="ECO:0000256" key="5">
    <source>
        <dbReference type="ARBA" id="ARBA00022989"/>
    </source>
</evidence>
<dbReference type="PROSITE" id="PS50929">
    <property type="entry name" value="ABC_TM1F"/>
    <property type="match status" value="1"/>
</dbReference>
<dbReference type="GO" id="GO:0016887">
    <property type="term" value="F:ATP hydrolysis activity"/>
    <property type="evidence" value="ECO:0007669"/>
    <property type="project" value="InterPro"/>
</dbReference>
<dbReference type="GO" id="GO:0005524">
    <property type="term" value="F:ATP binding"/>
    <property type="evidence" value="ECO:0007669"/>
    <property type="project" value="UniProtKB-KW"/>
</dbReference>
<evidence type="ECO:0000256" key="3">
    <source>
        <dbReference type="ARBA" id="ARBA00022741"/>
    </source>
</evidence>
<feature type="transmembrane region" description="Helical" evidence="7">
    <location>
        <begin position="137"/>
        <end position="161"/>
    </location>
</feature>
<keyword evidence="6 7" id="KW-0472">Membrane</keyword>
<evidence type="ECO:0000259" key="9">
    <source>
        <dbReference type="PROSITE" id="PS50929"/>
    </source>
</evidence>
<feature type="transmembrane region" description="Helical" evidence="7">
    <location>
        <begin position="167"/>
        <end position="191"/>
    </location>
</feature>
<dbReference type="Proteomes" id="UP000668403">
    <property type="component" value="Unassembled WGS sequence"/>
</dbReference>
<dbReference type="Gene3D" id="3.40.50.300">
    <property type="entry name" value="P-loop containing nucleotide triphosphate hydrolases"/>
    <property type="match status" value="1"/>
</dbReference>
<evidence type="ECO:0000256" key="7">
    <source>
        <dbReference type="SAM" id="Phobius"/>
    </source>
</evidence>
<keyword evidence="2 7" id="KW-0812">Transmembrane</keyword>
<dbReference type="SMART" id="SM00382">
    <property type="entry name" value="AAA"/>
    <property type="match status" value="1"/>
</dbReference>